<feature type="transmembrane region" description="Helical" evidence="6">
    <location>
        <begin position="192"/>
        <end position="210"/>
    </location>
</feature>
<feature type="transmembrane region" description="Helical" evidence="6">
    <location>
        <begin position="130"/>
        <end position="149"/>
    </location>
</feature>
<evidence type="ECO:0000256" key="5">
    <source>
        <dbReference type="ARBA" id="ARBA00023136"/>
    </source>
</evidence>
<evidence type="ECO:0000313" key="7">
    <source>
        <dbReference type="EMBL" id="VAW94234.1"/>
    </source>
</evidence>
<keyword evidence="2 7" id="KW-0808">Transferase</keyword>
<evidence type="ECO:0000256" key="6">
    <source>
        <dbReference type="SAM" id="Phobius"/>
    </source>
</evidence>
<organism evidence="7">
    <name type="scientific">hydrothermal vent metagenome</name>
    <dbReference type="NCBI Taxonomy" id="652676"/>
    <lineage>
        <taxon>unclassified sequences</taxon>
        <taxon>metagenomes</taxon>
        <taxon>ecological metagenomes</taxon>
    </lineage>
</organism>
<gene>
    <name evidence="7" type="ORF">MNBD_GAMMA21-2064</name>
</gene>
<protein>
    <submittedName>
        <fullName evidence="7">Prolipoprotein diacylglyceryl transferase</fullName>
    </submittedName>
</protein>
<proteinExistence type="inferred from homology"/>
<dbReference type="InterPro" id="IPR001640">
    <property type="entry name" value="Lgt"/>
</dbReference>
<sequence>MPSTDVYIIQFDPVAFEIFGFPIHWYGITYLAAFSLGWMVTRYLARTHTSWKVKPEQVDDLLFYMGLGVILGGRIGYLLFYDMGNIINEPTFFDSFIRLISIHKGGMSFHGGFLGAMLAIWFYNRKYKHGYFVIVDMMAIIAPIGLLAGRVGNVINGELWGKPTDVAWAMIFPKANLNPAIEMDLPRHPTPIYEAALEGVVLFVIIWIFARKDRPTMAISGVFALGYGLARSFVEFYRLPDAHIGYLLNTGWLTMGMLLSAPLIMVGIALLLHSYNRTIVQKA</sequence>
<feature type="transmembrane region" description="Helical" evidence="6">
    <location>
        <begin position="246"/>
        <end position="272"/>
    </location>
</feature>
<dbReference type="AlphaFoldDB" id="A0A3B1AK33"/>
<keyword evidence="1" id="KW-1003">Cell membrane</keyword>
<keyword evidence="5 6" id="KW-0472">Membrane</keyword>
<reference evidence="7" key="1">
    <citation type="submission" date="2018-06" db="EMBL/GenBank/DDBJ databases">
        <authorList>
            <person name="Zhirakovskaya E."/>
        </authorList>
    </citation>
    <scope>NUCLEOTIDE SEQUENCE</scope>
</reference>
<evidence type="ECO:0000256" key="4">
    <source>
        <dbReference type="ARBA" id="ARBA00022989"/>
    </source>
</evidence>
<feature type="transmembrane region" description="Helical" evidence="6">
    <location>
        <begin position="23"/>
        <end position="40"/>
    </location>
</feature>
<keyword evidence="7" id="KW-0449">Lipoprotein</keyword>
<dbReference type="PANTHER" id="PTHR30589">
    <property type="entry name" value="PROLIPOPROTEIN DIACYLGLYCERYL TRANSFERASE"/>
    <property type="match status" value="1"/>
</dbReference>
<name>A0A3B1AK33_9ZZZZ</name>
<dbReference type="HAMAP" id="MF_01147">
    <property type="entry name" value="Lgt"/>
    <property type="match status" value="1"/>
</dbReference>
<feature type="transmembrane region" description="Helical" evidence="6">
    <location>
        <begin position="61"/>
        <end position="80"/>
    </location>
</feature>
<keyword evidence="3 6" id="KW-0812">Transmembrane</keyword>
<dbReference type="GO" id="GO:0042158">
    <property type="term" value="P:lipoprotein biosynthetic process"/>
    <property type="evidence" value="ECO:0007669"/>
    <property type="project" value="InterPro"/>
</dbReference>
<dbReference type="Pfam" id="PF01790">
    <property type="entry name" value="LGT"/>
    <property type="match status" value="1"/>
</dbReference>
<feature type="transmembrane region" description="Helical" evidence="6">
    <location>
        <begin position="217"/>
        <end position="234"/>
    </location>
</feature>
<evidence type="ECO:0000256" key="2">
    <source>
        <dbReference type="ARBA" id="ARBA00022679"/>
    </source>
</evidence>
<evidence type="ECO:0000256" key="1">
    <source>
        <dbReference type="ARBA" id="ARBA00022475"/>
    </source>
</evidence>
<dbReference type="NCBIfam" id="TIGR00544">
    <property type="entry name" value="lgt"/>
    <property type="match status" value="1"/>
</dbReference>
<dbReference type="GO" id="GO:0005886">
    <property type="term" value="C:plasma membrane"/>
    <property type="evidence" value="ECO:0007669"/>
    <property type="project" value="InterPro"/>
</dbReference>
<dbReference type="GO" id="GO:0008961">
    <property type="term" value="F:phosphatidylglycerol-prolipoprotein diacylglyceryl transferase activity"/>
    <property type="evidence" value="ECO:0007669"/>
    <property type="project" value="InterPro"/>
</dbReference>
<evidence type="ECO:0000256" key="3">
    <source>
        <dbReference type="ARBA" id="ARBA00022692"/>
    </source>
</evidence>
<dbReference type="PANTHER" id="PTHR30589:SF0">
    <property type="entry name" value="PHOSPHATIDYLGLYCEROL--PROLIPOPROTEIN DIACYLGLYCERYL TRANSFERASE"/>
    <property type="match status" value="1"/>
</dbReference>
<accession>A0A3B1AK33</accession>
<feature type="transmembrane region" description="Helical" evidence="6">
    <location>
        <begin position="100"/>
        <end position="123"/>
    </location>
</feature>
<dbReference type="EMBL" id="UOFR01000025">
    <property type="protein sequence ID" value="VAW94234.1"/>
    <property type="molecule type" value="Genomic_DNA"/>
</dbReference>
<keyword evidence="4 6" id="KW-1133">Transmembrane helix</keyword>